<dbReference type="Proteomes" id="UP000078503">
    <property type="component" value="Unassembled WGS sequence"/>
</dbReference>
<organism evidence="1 2">
    <name type="scientific">Photobacterium jeanii</name>
    <dbReference type="NCBI Taxonomy" id="858640"/>
    <lineage>
        <taxon>Bacteria</taxon>
        <taxon>Pseudomonadati</taxon>
        <taxon>Pseudomonadota</taxon>
        <taxon>Gammaproteobacteria</taxon>
        <taxon>Vibrionales</taxon>
        <taxon>Vibrionaceae</taxon>
        <taxon>Photobacterium</taxon>
    </lineage>
</organism>
<keyword evidence="2" id="KW-1185">Reference proteome</keyword>
<accession>A0A178K1X4</accession>
<proteinExistence type="predicted"/>
<dbReference type="EMBL" id="LVHF01000033">
    <property type="protein sequence ID" value="OAN11106.1"/>
    <property type="molecule type" value="Genomic_DNA"/>
</dbReference>
<evidence type="ECO:0000313" key="2">
    <source>
        <dbReference type="Proteomes" id="UP000078503"/>
    </source>
</evidence>
<protein>
    <submittedName>
        <fullName evidence="1">Uncharacterized protein</fullName>
    </submittedName>
</protein>
<dbReference type="AlphaFoldDB" id="A0A178K1X4"/>
<evidence type="ECO:0000313" key="1">
    <source>
        <dbReference type="EMBL" id="OAN11106.1"/>
    </source>
</evidence>
<reference evidence="1 2" key="1">
    <citation type="submission" date="2016-03" db="EMBL/GenBank/DDBJ databases">
        <title>Photobacterium proteolyticum sp. nov. a protease producing bacterium isolated from ocean sediments of Laizhou Bay.</title>
        <authorList>
            <person name="Li Y."/>
        </authorList>
    </citation>
    <scope>NUCLEOTIDE SEQUENCE [LARGE SCALE GENOMIC DNA]</scope>
    <source>
        <strain evidence="1 2">R-40508</strain>
    </source>
</reference>
<dbReference type="OrthoDB" id="6272517at2"/>
<name>A0A178K1X4_9GAMM</name>
<gene>
    <name evidence="1" type="ORF">A3K86_19230</name>
</gene>
<comment type="caution">
    <text evidence="1">The sequence shown here is derived from an EMBL/GenBank/DDBJ whole genome shotgun (WGS) entry which is preliminary data.</text>
</comment>
<dbReference type="STRING" id="858640.A3K86_19230"/>
<sequence length="178" mass="19851">MMMFCLCVGVFAHADELRTTETWSTVGNVSAMSSLTNHPLAQQVHDSLTQSTPSDSEGIGFPLADCQINLAKVNNRKTSDEQDNHSHTGDMYHYHFGMISTSRYSSMLRDDPETIDPGYQLAIEIPIAPALQFMIGYQSPLSPTLDWMLSHVSSSSRLSGWKESNLTHTQYQHRLSLA</sequence>